<dbReference type="SUPFAM" id="SSF53920">
    <property type="entry name" value="Fe-only hydrogenase"/>
    <property type="match status" value="1"/>
</dbReference>
<evidence type="ECO:0000313" key="3">
    <source>
        <dbReference type="EMBL" id="PEQ26106.1"/>
    </source>
</evidence>
<keyword evidence="5" id="KW-1185">Reference proteome</keyword>
<reference evidence="2 4" key="1">
    <citation type="submission" date="2007-08" db="EMBL/GenBank/DDBJ databases">
        <title>Draft genome sequence of Clostridium leptum (DSM 753).</title>
        <authorList>
            <person name="Sudarsanam P."/>
            <person name="Ley R."/>
            <person name="Guruge J."/>
            <person name="Turnbaugh P.J."/>
            <person name="Mahowald M."/>
            <person name="Liep D."/>
            <person name="Gordon J."/>
        </authorList>
    </citation>
    <scope>NUCLEOTIDE SEQUENCE [LARGE SCALE GENOMIC DNA]</scope>
    <source>
        <strain evidence="2 4">DSM 753</strain>
    </source>
</reference>
<dbReference type="InterPro" id="IPR009016">
    <property type="entry name" value="Fe_hydrogenase"/>
</dbReference>
<dbReference type="Proteomes" id="UP000220611">
    <property type="component" value="Unassembled WGS sequence"/>
</dbReference>
<evidence type="ECO:0000313" key="2">
    <source>
        <dbReference type="EMBL" id="EDO59973.1"/>
    </source>
</evidence>
<proteinExistence type="predicted"/>
<reference evidence="3 5" key="3">
    <citation type="submission" date="2017-07" db="EMBL/GenBank/DDBJ databases">
        <title>Prevalence of linear plasmids in Cutibacterium (Propionibacterium) acnes isolates obtained from prostatic tissue.</title>
        <authorList>
            <person name="Davidsson S."/>
            <person name="Carlsson J."/>
            <person name="Molling P."/>
            <person name="Andren O."/>
            <person name="Andersson S.-O."/>
            <person name="Brzuszkiewicz E."/>
            <person name="Poehlein A."/>
            <person name="Al-Zeer M."/>
            <person name="Brinkmann V."/>
            <person name="Scavenius C."/>
            <person name="Nazipi S."/>
            <person name="Soderquist B."/>
            <person name="Bruggemann H."/>
        </authorList>
    </citation>
    <scope>NUCLEOTIDE SEQUENCE [LARGE SCALE GENOMIC DNA]</scope>
    <source>
        <strain evidence="3 5">DSM 753</strain>
    </source>
</reference>
<dbReference type="InterPro" id="IPR050340">
    <property type="entry name" value="Cytosolic_Fe-S_CAF"/>
</dbReference>
<dbReference type="InterPro" id="IPR004108">
    <property type="entry name" value="Fe_hydrogenase_lsu_C"/>
</dbReference>
<accession>A7VW26</accession>
<dbReference type="EMBL" id="ABCB02000020">
    <property type="protein sequence ID" value="EDO59973.1"/>
    <property type="molecule type" value="Genomic_DNA"/>
</dbReference>
<dbReference type="Proteomes" id="UP000003490">
    <property type="component" value="Unassembled WGS sequence"/>
</dbReference>
<dbReference type="HOGENOM" id="CLU_039046_2_0_9"/>
<dbReference type="PANTHER" id="PTHR11615">
    <property type="entry name" value="NITRATE, FORMATE, IRON DEHYDROGENASE"/>
    <property type="match status" value="1"/>
</dbReference>
<comment type="caution">
    <text evidence="2">The sequence shown here is derived from an EMBL/GenBank/DDBJ whole genome shotgun (WGS) entry which is preliminary data.</text>
</comment>
<dbReference type="InterPro" id="IPR017896">
    <property type="entry name" value="4Fe4S_Fe-S-bd"/>
</dbReference>
<protein>
    <submittedName>
        <fullName evidence="3">Iron hydrogenase</fullName>
    </submittedName>
    <submittedName>
        <fullName evidence="2">Iron only hydrogenase large subunit domain protein</fullName>
    </submittedName>
</protein>
<gene>
    <name evidence="3" type="ORF">CH238_03370</name>
    <name evidence="2" type="ORF">CLOLEP_02790</name>
</gene>
<evidence type="ECO:0000313" key="4">
    <source>
        <dbReference type="Proteomes" id="UP000003490"/>
    </source>
</evidence>
<dbReference type="EMBL" id="NOXF01000001">
    <property type="protein sequence ID" value="PEQ26106.1"/>
    <property type="molecule type" value="Genomic_DNA"/>
</dbReference>
<dbReference type="AlphaFoldDB" id="A7VW26"/>
<dbReference type="Gene3D" id="3.40.950.10">
    <property type="entry name" value="Fe-only Hydrogenase (Larger Subunit), Chain L, domain 3"/>
    <property type="match status" value="1"/>
</dbReference>
<dbReference type="Pfam" id="PF02906">
    <property type="entry name" value="Fe_hyd_lg_C"/>
    <property type="match status" value="1"/>
</dbReference>
<dbReference type="Gene3D" id="3.30.70.20">
    <property type="match status" value="1"/>
</dbReference>
<name>A7VW26_9FIRM</name>
<reference evidence="2 4" key="2">
    <citation type="submission" date="2007-08" db="EMBL/GenBank/DDBJ databases">
        <authorList>
            <person name="Fulton L."/>
            <person name="Clifton S."/>
            <person name="Fulton B."/>
            <person name="Xu J."/>
            <person name="Minx P."/>
            <person name="Pepin K.H."/>
            <person name="Johnson M."/>
            <person name="Thiruvilangam P."/>
            <person name="Bhonagiri V."/>
            <person name="Nash W.E."/>
            <person name="Wang C."/>
            <person name="Mardis E.R."/>
            <person name="Wilson R.K."/>
        </authorList>
    </citation>
    <scope>NUCLEOTIDE SEQUENCE [LARGE SCALE GENOMIC DNA]</scope>
    <source>
        <strain evidence="2 4">DSM 753</strain>
    </source>
</reference>
<dbReference type="PROSITE" id="PS51379">
    <property type="entry name" value="4FE4S_FER_2"/>
    <property type="match status" value="1"/>
</dbReference>
<dbReference type="eggNOG" id="COG2221">
    <property type="taxonomic scope" value="Bacteria"/>
</dbReference>
<organism evidence="2 4">
    <name type="scientific">[Clostridium] leptum DSM 753</name>
    <dbReference type="NCBI Taxonomy" id="428125"/>
    <lineage>
        <taxon>Bacteria</taxon>
        <taxon>Bacillati</taxon>
        <taxon>Bacillota</taxon>
        <taxon>Clostridia</taxon>
        <taxon>Eubacteriales</taxon>
        <taxon>Oscillospiraceae</taxon>
        <taxon>Oscillospiraceae incertae sedis</taxon>
    </lineage>
</organism>
<sequence length="443" mass="49465">MRNKAVSERKKPAFRSFFRSFFGKRIRKPFFWNNNRKGGMVMTPLRELYEEFVREKTKNASQSELDCLLHPRKYPVVWKVGDCSCDPGKTPECQASCLFNAIKIGSDGKLSINEDCVGCSACIDACQAKKLVASKDILPAMKAVLESDQMVYALVAPAFIGQFSPQVTPGMLRSAFRRIGFDGMVEVAIFADILTLKEALEFDRNIKTESDFQLTSCCCPMWIGMIRKIYHQLMPHVPGAVSPMIACGRTIKKLHPGAVTIFVGPCIAKKAEAREKDLQGAIDYVLTFEEMQDIFDALRIKPESMRDRKREHSSKAGRIYARTGGVSQAVQSTLEKLAPEKSMKIKTRQADGVPACKEMIDSLLEGRGGANFFEGMGCVGGCVGGPKRVINQELGRKTVDAYGEKARFETPLENPYVLELLKRLGFDTVEELLSDQELFTRSF</sequence>
<evidence type="ECO:0000259" key="1">
    <source>
        <dbReference type="PROSITE" id="PS51379"/>
    </source>
</evidence>
<evidence type="ECO:0000313" key="5">
    <source>
        <dbReference type="Proteomes" id="UP000220611"/>
    </source>
</evidence>
<dbReference type="eggNOG" id="COG4624">
    <property type="taxonomic scope" value="Bacteria"/>
</dbReference>
<dbReference type="SUPFAM" id="SSF54862">
    <property type="entry name" value="4Fe-4S ferredoxins"/>
    <property type="match status" value="1"/>
</dbReference>
<feature type="domain" description="4Fe-4S ferredoxin-type" evidence="1">
    <location>
        <begin position="108"/>
        <end position="136"/>
    </location>
</feature>